<dbReference type="InterPro" id="IPR054722">
    <property type="entry name" value="PolX-like_BBD"/>
</dbReference>
<feature type="compositionally biased region" description="Basic residues" evidence="1">
    <location>
        <begin position="513"/>
        <end position="524"/>
    </location>
</feature>
<evidence type="ECO:0000259" key="2">
    <source>
        <dbReference type="Pfam" id="PF13976"/>
    </source>
</evidence>
<accession>A0ABQ4YWF5</accession>
<evidence type="ECO:0000313" key="4">
    <source>
        <dbReference type="EMBL" id="GJS81902.1"/>
    </source>
</evidence>
<feature type="compositionally biased region" description="Basic and acidic residues" evidence="1">
    <location>
        <begin position="499"/>
        <end position="512"/>
    </location>
</feature>
<reference evidence="4" key="2">
    <citation type="submission" date="2022-01" db="EMBL/GenBank/DDBJ databases">
        <authorList>
            <person name="Yamashiro T."/>
            <person name="Shiraishi A."/>
            <person name="Satake H."/>
            <person name="Nakayama K."/>
        </authorList>
    </citation>
    <scope>NUCLEOTIDE SEQUENCE</scope>
</reference>
<sequence length="581" mass="66180">MQFPLPTLGTTCPQDLRLIFAAAFRMSSSVYSLMSFNHLIKDCDFHDKKMVEKPVLNNKGRVTGQREMRPIWNNAQRGNSTIYFIRGFKRIFDSGCSRHMTRNKSFLIDYQEIDGGFVAFGGSLKGGKITGKGGLTCLFAKATIDESNLWYRRLGHINFKTMNKLVRGNLVRGLPSKLFENDHTCVACQKGKAITKPFGIKLIRNAHGYNNQAKISKYDSTTLYFMSVQRAQSDVVGDDALQPKKVTQALTDSSWIEAMQDELLQFSLQKFPVDSMGRSPFFLGFAGSCPETMMELSAAQDMPDIMFTVCACARFQVTPKFLDLHAVKRDHLFFFPDLTSMDFFILKMCLARLMINIDLEMYMAIECYSSEVFQLRGRNIYDHVAVKNGWKDMLVMRLSIRSWVIEWKGLQLLPPYSLRSSDRKVATSWNPIHGQHLNRDLSLRDYSASALWATCYISVVLRVHTLRSGQDSMKLIELMEHCTDKLKNHKKAIKNKQARTREPEEYKAEARKAKPQSKSAKKNQSHVINGESTRDVGFCAKSLTKEAQCLPKENDMLAIFRCPQINPTATIEAQMIKEMIG</sequence>
<name>A0ABQ4YWF5_9ASTR</name>
<evidence type="ECO:0000313" key="5">
    <source>
        <dbReference type="Proteomes" id="UP001151760"/>
    </source>
</evidence>
<dbReference type="Pfam" id="PF13976">
    <property type="entry name" value="gag_pre-integrs"/>
    <property type="match status" value="1"/>
</dbReference>
<dbReference type="Proteomes" id="UP001151760">
    <property type="component" value="Unassembled WGS sequence"/>
</dbReference>
<feature type="region of interest" description="Disordered" evidence="1">
    <location>
        <begin position="490"/>
        <end position="528"/>
    </location>
</feature>
<dbReference type="Pfam" id="PF22936">
    <property type="entry name" value="Pol_BBD"/>
    <property type="match status" value="1"/>
</dbReference>
<gene>
    <name evidence="4" type="ORF">Tco_0748443</name>
</gene>
<dbReference type="EMBL" id="BQNB010010783">
    <property type="protein sequence ID" value="GJS81902.1"/>
    <property type="molecule type" value="Genomic_DNA"/>
</dbReference>
<keyword evidence="5" id="KW-1185">Reference proteome</keyword>
<evidence type="ECO:0000259" key="3">
    <source>
        <dbReference type="Pfam" id="PF22936"/>
    </source>
</evidence>
<feature type="domain" description="Retrovirus-related Pol polyprotein from transposon TNT 1-94-like beta-barrel" evidence="3">
    <location>
        <begin position="91"/>
        <end position="133"/>
    </location>
</feature>
<reference evidence="4" key="1">
    <citation type="journal article" date="2022" name="Int. J. Mol. Sci.">
        <title>Draft Genome of Tanacetum Coccineum: Genomic Comparison of Closely Related Tanacetum-Family Plants.</title>
        <authorList>
            <person name="Yamashiro T."/>
            <person name="Shiraishi A."/>
            <person name="Nakayama K."/>
            <person name="Satake H."/>
        </authorList>
    </citation>
    <scope>NUCLEOTIDE SEQUENCE</scope>
</reference>
<comment type="caution">
    <text evidence="4">The sequence shown here is derived from an EMBL/GenBank/DDBJ whole genome shotgun (WGS) entry which is preliminary data.</text>
</comment>
<dbReference type="InterPro" id="IPR025724">
    <property type="entry name" value="GAG-pre-integrase_dom"/>
</dbReference>
<feature type="domain" description="GAG-pre-integrase" evidence="2">
    <location>
        <begin position="137"/>
        <end position="192"/>
    </location>
</feature>
<evidence type="ECO:0000256" key="1">
    <source>
        <dbReference type="SAM" id="MobiDB-lite"/>
    </source>
</evidence>
<protein>
    <submittedName>
        <fullName evidence="4">Ribonuclease H-like domain-containing protein</fullName>
    </submittedName>
</protein>
<proteinExistence type="predicted"/>
<organism evidence="4 5">
    <name type="scientific">Tanacetum coccineum</name>
    <dbReference type="NCBI Taxonomy" id="301880"/>
    <lineage>
        <taxon>Eukaryota</taxon>
        <taxon>Viridiplantae</taxon>
        <taxon>Streptophyta</taxon>
        <taxon>Embryophyta</taxon>
        <taxon>Tracheophyta</taxon>
        <taxon>Spermatophyta</taxon>
        <taxon>Magnoliopsida</taxon>
        <taxon>eudicotyledons</taxon>
        <taxon>Gunneridae</taxon>
        <taxon>Pentapetalae</taxon>
        <taxon>asterids</taxon>
        <taxon>campanulids</taxon>
        <taxon>Asterales</taxon>
        <taxon>Asteraceae</taxon>
        <taxon>Asteroideae</taxon>
        <taxon>Anthemideae</taxon>
        <taxon>Anthemidinae</taxon>
        <taxon>Tanacetum</taxon>
    </lineage>
</organism>